<gene>
    <name evidence="2" type="ORF">V565_165140</name>
</gene>
<accession>A0A074RJB1</accession>
<protein>
    <submittedName>
        <fullName evidence="2">Uncharacterized protein</fullName>
    </submittedName>
</protein>
<evidence type="ECO:0000256" key="1">
    <source>
        <dbReference type="SAM" id="MobiDB-lite"/>
    </source>
</evidence>
<feature type="compositionally biased region" description="Polar residues" evidence="1">
    <location>
        <begin position="175"/>
        <end position="186"/>
    </location>
</feature>
<dbReference type="OrthoDB" id="3167144at2759"/>
<reference evidence="2 3" key="1">
    <citation type="submission" date="2013-12" db="EMBL/GenBank/DDBJ databases">
        <authorList>
            <person name="Cubeta M."/>
            <person name="Pakala S."/>
            <person name="Fedorova N."/>
            <person name="Thomas E."/>
            <person name="Dean R."/>
            <person name="Jabaji S."/>
            <person name="Neate S."/>
            <person name="Toda T."/>
            <person name="Tavantzis S."/>
            <person name="Vilgalys R."/>
            <person name="Bharathan N."/>
            <person name="Pakala S."/>
            <person name="Losada L.S."/>
            <person name="Zafar N."/>
            <person name="Nierman W."/>
        </authorList>
    </citation>
    <scope>NUCLEOTIDE SEQUENCE [LARGE SCALE GENOMIC DNA]</scope>
    <source>
        <strain evidence="2 3">123E</strain>
    </source>
</reference>
<organism evidence="2 3">
    <name type="scientific">Rhizoctonia solani 123E</name>
    <dbReference type="NCBI Taxonomy" id="1423351"/>
    <lineage>
        <taxon>Eukaryota</taxon>
        <taxon>Fungi</taxon>
        <taxon>Dikarya</taxon>
        <taxon>Basidiomycota</taxon>
        <taxon>Agaricomycotina</taxon>
        <taxon>Agaricomycetes</taxon>
        <taxon>Cantharellales</taxon>
        <taxon>Ceratobasidiaceae</taxon>
        <taxon>Rhizoctonia</taxon>
    </lineage>
</organism>
<name>A0A074RJB1_9AGAM</name>
<dbReference type="AlphaFoldDB" id="A0A074RJB1"/>
<feature type="compositionally biased region" description="Low complexity" evidence="1">
    <location>
        <begin position="155"/>
        <end position="165"/>
    </location>
</feature>
<keyword evidence="3" id="KW-1185">Reference proteome</keyword>
<evidence type="ECO:0000313" key="2">
    <source>
        <dbReference type="EMBL" id="KEP47181.1"/>
    </source>
</evidence>
<sequence>MHHKRESLLNCCYPSPLSRISLSRAVHTYAMQVTNNLNVRKNAAKSGAYASAPTKKSLYGLVNDSKLLDSTRLITEPGGAGHSPSSGAYLAQSNGPKVALPLNFKRALCSGLAPVEALSKDEVKWLVSKVLQAEPEWQVARNGKKGRSTDSETGSAVSSQSYQSSDRNFYHAQRPVSTKRNYSVSAGNRPLPAGKRLKKPPGPVIPERSNGGLEDTPCTVHEDSPLDDSINMKREFLEIWWQILGFTRQRRRLKQDDFVKALAAMGFTVRNRDGAQVSYRPPPNFESTKALTVHLPHRVNIEYTELKNKAKTIEKQYPKMVDMLSQRYEGMRSGQ</sequence>
<evidence type="ECO:0000313" key="3">
    <source>
        <dbReference type="Proteomes" id="UP000027456"/>
    </source>
</evidence>
<dbReference type="Proteomes" id="UP000027456">
    <property type="component" value="Unassembled WGS sequence"/>
</dbReference>
<proteinExistence type="predicted"/>
<dbReference type="HOGENOM" id="CLU_071667_0_0_1"/>
<feature type="region of interest" description="Disordered" evidence="1">
    <location>
        <begin position="139"/>
        <end position="226"/>
    </location>
</feature>
<dbReference type="EMBL" id="AZST01000816">
    <property type="protein sequence ID" value="KEP47181.1"/>
    <property type="molecule type" value="Genomic_DNA"/>
</dbReference>
<comment type="caution">
    <text evidence="2">The sequence shown here is derived from an EMBL/GenBank/DDBJ whole genome shotgun (WGS) entry which is preliminary data.</text>
</comment>